<evidence type="ECO:0000313" key="3">
    <source>
        <dbReference type="Proteomes" id="UP001626550"/>
    </source>
</evidence>
<keyword evidence="3" id="KW-1185">Reference proteome</keyword>
<gene>
    <name evidence="2" type="ORF">Ciccas_002759</name>
</gene>
<name>A0ABD2QGB1_9PLAT</name>
<dbReference type="EMBL" id="JBJKFK010000228">
    <property type="protein sequence ID" value="KAL3318573.1"/>
    <property type="molecule type" value="Genomic_DNA"/>
</dbReference>
<feature type="region of interest" description="Disordered" evidence="1">
    <location>
        <begin position="227"/>
        <end position="285"/>
    </location>
</feature>
<organism evidence="2 3">
    <name type="scientific">Cichlidogyrus casuarinus</name>
    <dbReference type="NCBI Taxonomy" id="1844966"/>
    <lineage>
        <taxon>Eukaryota</taxon>
        <taxon>Metazoa</taxon>
        <taxon>Spiralia</taxon>
        <taxon>Lophotrochozoa</taxon>
        <taxon>Platyhelminthes</taxon>
        <taxon>Monogenea</taxon>
        <taxon>Monopisthocotylea</taxon>
        <taxon>Dactylogyridea</taxon>
        <taxon>Ancyrocephalidae</taxon>
        <taxon>Cichlidogyrus</taxon>
    </lineage>
</organism>
<feature type="compositionally biased region" description="Basic and acidic residues" evidence="1">
    <location>
        <begin position="227"/>
        <end position="238"/>
    </location>
</feature>
<proteinExistence type="predicted"/>
<dbReference type="Proteomes" id="UP001626550">
    <property type="component" value="Unassembled WGS sequence"/>
</dbReference>
<dbReference type="AlphaFoldDB" id="A0ABD2QGB1"/>
<comment type="caution">
    <text evidence="2">The sequence shown here is derived from an EMBL/GenBank/DDBJ whole genome shotgun (WGS) entry which is preliminary data.</text>
</comment>
<protein>
    <submittedName>
        <fullName evidence="2">Uncharacterized protein</fullName>
    </submittedName>
</protein>
<reference evidence="2 3" key="1">
    <citation type="submission" date="2024-11" db="EMBL/GenBank/DDBJ databases">
        <title>Adaptive evolution of stress response genes in parasites aligns with host niche diversity.</title>
        <authorList>
            <person name="Hahn C."/>
            <person name="Resl P."/>
        </authorList>
    </citation>
    <scope>NUCLEOTIDE SEQUENCE [LARGE SCALE GENOMIC DNA]</scope>
    <source>
        <strain evidence="2">EGGRZ-B1_66</strain>
        <tissue evidence="2">Body</tissue>
    </source>
</reference>
<sequence>MESRFWESGGISQFLEAQDMDEQGKLPQWVYEDIHLDLNGAVEQSNPSVVNQNTLELDLKCVFGHITSITYLDVDNKFMLCKVPTYQDVIQKWREEVIELTGSHIVHQYSKKSVDSDRIYIYFTCAARDCKMTWIGHYYVKLGILKVIFKKPHSSSCKTEPFTTTPMHIRREVRMACMHYHDPVMAYKQYTSLHQGRATSVDDLHDLSKFPTQRVFEHEWQRICQESRKTVSNDKEPVPEQTSEANDRPNDSEPPPLDQILRARINKPEDDEVSVASVSKLDSMM</sequence>
<evidence type="ECO:0000256" key="1">
    <source>
        <dbReference type="SAM" id="MobiDB-lite"/>
    </source>
</evidence>
<accession>A0ABD2QGB1</accession>
<evidence type="ECO:0000313" key="2">
    <source>
        <dbReference type="EMBL" id="KAL3318573.1"/>
    </source>
</evidence>